<dbReference type="Proteomes" id="UP000776276">
    <property type="component" value="Unassembled WGS sequence"/>
</dbReference>
<keyword evidence="1" id="KW-0472">Membrane</keyword>
<keyword evidence="1" id="KW-1133">Transmembrane helix</keyword>
<feature type="transmembrane region" description="Helical" evidence="1">
    <location>
        <begin position="6"/>
        <end position="24"/>
    </location>
</feature>
<feature type="transmembrane region" description="Helical" evidence="1">
    <location>
        <begin position="36"/>
        <end position="55"/>
    </location>
</feature>
<organism evidence="2 3">
    <name type="scientific">Sphingomonas quercus</name>
    <dbReference type="NCBI Taxonomy" id="2842451"/>
    <lineage>
        <taxon>Bacteria</taxon>
        <taxon>Pseudomonadati</taxon>
        <taxon>Pseudomonadota</taxon>
        <taxon>Alphaproteobacteria</taxon>
        <taxon>Sphingomonadales</taxon>
        <taxon>Sphingomonadaceae</taxon>
        <taxon>Sphingomonas</taxon>
    </lineage>
</organism>
<accession>A0ABS6BJF6</accession>
<dbReference type="EMBL" id="JAHKRT010000003">
    <property type="protein sequence ID" value="MBU3077571.1"/>
    <property type="molecule type" value="Genomic_DNA"/>
</dbReference>
<gene>
    <name evidence="2" type="ORF">KOF26_06785</name>
</gene>
<dbReference type="RefSeq" id="WP_216322233.1">
    <property type="nucleotide sequence ID" value="NZ_JAHKRT010000003.1"/>
</dbReference>
<keyword evidence="1" id="KW-0812">Transmembrane</keyword>
<reference evidence="2 3" key="1">
    <citation type="submission" date="2021-06" db="EMBL/GenBank/DDBJ databases">
        <title>Sphingomonas sp. XMGL2, whole genome shotgun sequencing project.</title>
        <authorList>
            <person name="Zhao G."/>
            <person name="Shen L."/>
        </authorList>
    </citation>
    <scope>NUCLEOTIDE SEQUENCE [LARGE SCALE GENOMIC DNA]</scope>
    <source>
        <strain evidence="2 3">XMGL2</strain>
    </source>
</reference>
<dbReference type="InterPro" id="IPR046027">
    <property type="entry name" value="DUF5985"/>
</dbReference>
<protein>
    <recommendedName>
        <fullName evidence="4">GGDEF domain-containing protein</fullName>
    </recommendedName>
</protein>
<evidence type="ECO:0000256" key="1">
    <source>
        <dbReference type="SAM" id="Phobius"/>
    </source>
</evidence>
<evidence type="ECO:0008006" key="4">
    <source>
        <dbReference type="Google" id="ProtNLM"/>
    </source>
</evidence>
<sequence length="92" mass="10101">MGDLLPAIVYVLCFVTSTACAWLLGKTWRRSRAPLLFWSALCFGLLAANNLVLILDMLIFPAVDLRLARSILSLGAVSVLLFGFIWSQGEEA</sequence>
<evidence type="ECO:0000313" key="3">
    <source>
        <dbReference type="Proteomes" id="UP000776276"/>
    </source>
</evidence>
<comment type="caution">
    <text evidence="2">The sequence shown here is derived from an EMBL/GenBank/DDBJ whole genome shotgun (WGS) entry which is preliminary data.</text>
</comment>
<proteinExistence type="predicted"/>
<keyword evidence="3" id="KW-1185">Reference proteome</keyword>
<feature type="transmembrane region" description="Helical" evidence="1">
    <location>
        <begin position="67"/>
        <end position="86"/>
    </location>
</feature>
<evidence type="ECO:0000313" key="2">
    <source>
        <dbReference type="EMBL" id="MBU3077571.1"/>
    </source>
</evidence>
<name>A0ABS6BJF6_9SPHN</name>
<dbReference type="Pfam" id="PF19447">
    <property type="entry name" value="DUF5985"/>
    <property type="match status" value="1"/>
</dbReference>